<sequence length="65" mass="7432">MKNVRFKQKTFRNLRFAMTRLAVGVPYSNAAEYICAWMHPVPEGPRHFAIHVDSCGQIRPTQLGS</sequence>
<protein>
    <submittedName>
        <fullName evidence="1">Uncharacterized protein</fullName>
    </submittedName>
</protein>
<reference evidence="1 2" key="1">
    <citation type="journal article" date="2018" name="Science">
        <title>The opium poppy genome and morphinan production.</title>
        <authorList>
            <person name="Guo L."/>
            <person name="Winzer T."/>
            <person name="Yang X."/>
            <person name="Li Y."/>
            <person name="Ning Z."/>
            <person name="He Z."/>
            <person name="Teodor R."/>
            <person name="Lu Y."/>
            <person name="Bowser T.A."/>
            <person name="Graham I.A."/>
            <person name="Ye K."/>
        </authorList>
    </citation>
    <scope>NUCLEOTIDE SEQUENCE [LARGE SCALE GENOMIC DNA]</scope>
    <source>
        <strain evidence="2">cv. HN1</strain>
        <tissue evidence="1">Leaves</tissue>
    </source>
</reference>
<gene>
    <name evidence="1" type="ORF">C5167_012714</name>
</gene>
<proteinExistence type="predicted"/>
<organism evidence="1 2">
    <name type="scientific">Papaver somniferum</name>
    <name type="common">Opium poppy</name>
    <dbReference type="NCBI Taxonomy" id="3469"/>
    <lineage>
        <taxon>Eukaryota</taxon>
        <taxon>Viridiplantae</taxon>
        <taxon>Streptophyta</taxon>
        <taxon>Embryophyta</taxon>
        <taxon>Tracheophyta</taxon>
        <taxon>Spermatophyta</taxon>
        <taxon>Magnoliopsida</taxon>
        <taxon>Ranunculales</taxon>
        <taxon>Papaveraceae</taxon>
        <taxon>Papaveroideae</taxon>
        <taxon>Papaver</taxon>
    </lineage>
</organism>
<evidence type="ECO:0000313" key="1">
    <source>
        <dbReference type="EMBL" id="RZC53862.1"/>
    </source>
</evidence>
<dbReference type="Proteomes" id="UP000316621">
    <property type="component" value="Chromosome 3"/>
</dbReference>
<dbReference type="EMBL" id="CM010717">
    <property type="protein sequence ID" value="RZC53862.1"/>
    <property type="molecule type" value="Genomic_DNA"/>
</dbReference>
<accession>A0A4Y7J1F1</accession>
<name>A0A4Y7J1F1_PAPSO</name>
<evidence type="ECO:0000313" key="2">
    <source>
        <dbReference type="Proteomes" id="UP000316621"/>
    </source>
</evidence>
<dbReference type="Gramene" id="RZC53862">
    <property type="protein sequence ID" value="RZC53862"/>
    <property type="gene ID" value="C5167_012714"/>
</dbReference>
<dbReference type="AlphaFoldDB" id="A0A4Y7J1F1"/>
<keyword evidence="2" id="KW-1185">Reference proteome</keyword>